<evidence type="ECO:0000313" key="3">
    <source>
        <dbReference type="Proteomes" id="UP000317778"/>
    </source>
</evidence>
<sequence>MAESYALRRVSVLLPFLRARSVRRVLQVGVGEVEVVSLLLSEGFEVTVLEPSREALTGLRKTLEDKGLRARLIEGPLNELPVPRKPFDFVLAFNTLYHSDREGLKRSLDSLLALLREEGFFYITLISTRHADYGKGREVEPASLSLNGLLTHYCDAADVVALLRDVKIIDLRDEEQASPGSFHWHVLGCRRDFSPSGNEEE</sequence>
<name>A0A532VAC4_UNCT6</name>
<dbReference type="Pfam" id="PF13649">
    <property type="entry name" value="Methyltransf_25"/>
    <property type="match status" value="1"/>
</dbReference>
<protein>
    <recommendedName>
        <fullName evidence="1">Methyltransferase domain-containing protein</fullName>
    </recommendedName>
</protein>
<gene>
    <name evidence="2" type="ORF">CEE36_02075</name>
</gene>
<dbReference type="AlphaFoldDB" id="A0A532VAC4"/>
<dbReference type="Gene3D" id="3.40.50.150">
    <property type="entry name" value="Vaccinia Virus protein VP39"/>
    <property type="match status" value="1"/>
</dbReference>
<comment type="caution">
    <text evidence="2">The sequence shown here is derived from an EMBL/GenBank/DDBJ whole genome shotgun (WGS) entry which is preliminary data.</text>
</comment>
<evidence type="ECO:0000259" key="1">
    <source>
        <dbReference type="Pfam" id="PF13649"/>
    </source>
</evidence>
<dbReference type="Proteomes" id="UP000317778">
    <property type="component" value="Unassembled WGS sequence"/>
</dbReference>
<dbReference type="InterPro" id="IPR029063">
    <property type="entry name" value="SAM-dependent_MTases_sf"/>
</dbReference>
<evidence type="ECO:0000313" key="2">
    <source>
        <dbReference type="EMBL" id="TKJ43927.1"/>
    </source>
</evidence>
<proteinExistence type="predicted"/>
<organism evidence="2 3">
    <name type="scientific">candidate division TA06 bacterium B3_TA06</name>
    <dbReference type="NCBI Taxonomy" id="2012487"/>
    <lineage>
        <taxon>Bacteria</taxon>
        <taxon>Bacteria division TA06</taxon>
    </lineage>
</organism>
<reference evidence="2 3" key="1">
    <citation type="submission" date="2017-06" db="EMBL/GenBank/DDBJ databases">
        <title>Novel microbial phyla capable of carbon fixation and sulfur reduction in deep-sea sediments.</title>
        <authorList>
            <person name="Huang J."/>
            <person name="Baker B."/>
            <person name="Wang Y."/>
        </authorList>
    </citation>
    <scope>NUCLEOTIDE SEQUENCE [LARGE SCALE GENOMIC DNA]</scope>
    <source>
        <strain evidence="2">B3_TA06</strain>
    </source>
</reference>
<feature type="domain" description="Methyltransferase" evidence="1">
    <location>
        <begin position="25"/>
        <end position="119"/>
    </location>
</feature>
<dbReference type="EMBL" id="NJBO01000002">
    <property type="protein sequence ID" value="TKJ43927.1"/>
    <property type="molecule type" value="Genomic_DNA"/>
</dbReference>
<dbReference type="SUPFAM" id="SSF53335">
    <property type="entry name" value="S-adenosyl-L-methionine-dependent methyltransferases"/>
    <property type="match status" value="1"/>
</dbReference>
<accession>A0A532VAC4</accession>
<dbReference type="InterPro" id="IPR041698">
    <property type="entry name" value="Methyltransf_25"/>
</dbReference>